<dbReference type="Gene3D" id="3.90.79.10">
    <property type="entry name" value="Nucleoside Triphosphate Pyrophosphohydrolase"/>
    <property type="match status" value="1"/>
</dbReference>
<dbReference type="RefSeq" id="WP_123637844.1">
    <property type="nucleotide sequence ID" value="NZ_RJUK01000001.1"/>
</dbReference>
<comment type="caution">
    <text evidence="2">The sequence shown here is derived from an EMBL/GenBank/DDBJ whole genome shotgun (WGS) entry which is preliminary data.</text>
</comment>
<accession>A0A3N1NPF7</accession>
<dbReference type="Pfam" id="PF00293">
    <property type="entry name" value="NUDIX"/>
    <property type="match status" value="1"/>
</dbReference>
<dbReference type="InterPro" id="IPR015797">
    <property type="entry name" value="NUDIX_hydrolase-like_dom_sf"/>
</dbReference>
<keyword evidence="3" id="KW-1185">Reference proteome</keyword>
<dbReference type="OrthoDB" id="6717368at2"/>
<feature type="domain" description="Nudix hydrolase" evidence="1">
    <location>
        <begin position="1"/>
        <end position="141"/>
    </location>
</feature>
<dbReference type="EMBL" id="RJUK01000001">
    <property type="protein sequence ID" value="ROQ20742.1"/>
    <property type="molecule type" value="Genomic_DNA"/>
</dbReference>
<gene>
    <name evidence="2" type="ORF">EDC38_1356</name>
</gene>
<dbReference type="InterPro" id="IPR000086">
    <property type="entry name" value="NUDIX_hydrolase_dom"/>
</dbReference>
<dbReference type="GO" id="GO:0003824">
    <property type="term" value="F:catalytic activity"/>
    <property type="evidence" value="ECO:0007669"/>
    <property type="project" value="UniProtKB-ARBA"/>
</dbReference>
<dbReference type="PROSITE" id="PS51462">
    <property type="entry name" value="NUDIX"/>
    <property type="match status" value="1"/>
</dbReference>
<name>A0A3N1NPF7_9GAMM</name>
<proteinExistence type="predicted"/>
<protein>
    <submittedName>
        <fullName evidence="2">NUDIX domain-containing protein</fullName>
    </submittedName>
</protein>
<reference evidence="2 3" key="1">
    <citation type="submission" date="2018-11" db="EMBL/GenBank/DDBJ databases">
        <title>Genomic Encyclopedia of Type Strains, Phase IV (KMG-IV): sequencing the most valuable type-strain genomes for metagenomic binning, comparative biology and taxonomic classification.</title>
        <authorList>
            <person name="Goeker M."/>
        </authorList>
    </citation>
    <scope>NUCLEOTIDE SEQUENCE [LARGE SCALE GENOMIC DNA]</scope>
    <source>
        <strain evidence="2 3">DSM 16974</strain>
    </source>
</reference>
<sequence length="141" mass="16461">MDKACPVVLRNRENQLEILAFRHPLAGTQLVKGTIEPGEASFAASQRELFEEAGITLKAKDQLLKWQRRPDEPIWDIWVMEPGDHLPDCWDHYCEDDGGRLFHYFWHPLSLSTDSEWHPVFVDALTAIRETIVNTQHWRVK</sequence>
<organism evidence="2 3">
    <name type="scientific">Marinimicrobium koreense</name>
    <dbReference type="NCBI Taxonomy" id="306545"/>
    <lineage>
        <taxon>Bacteria</taxon>
        <taxon>Pseudomonadati</taxon>
        <taxon>Pseudomonadota</taxon>
        <taxon>Gammaproteobacteria</taxon>
        <taxon>Cellvibrionales</taxon>
        <taxon>Cellvibrionaceae</taxon>
        <taxon>Marinimicrobium</taxon>
    </lineage>
</organism>
<evidence type="ECO:0000259" key="1">
    <source>
        <dbReference type="PROSITE" id="PS51462"/>
    </source>
</evidence>
<dbReference type="Proteomes" id="UP000273643">
    <property type="component" value="Unassembled WGS sequence"/>
</dbReference>
<dbReference type="AlphaFoldDB" id="A0A3N1NPF7"/>
<dbReference type="SUPFAM" id="SSF55811">
    <property type="entry name" value="Nudix"/>
    <property type="match status" value="1"/>
</dbReference>
<evidence type="ECO:0000313" key="3">
    <source>
        <dbReference type="Proteomes" id="UP000273643"/>
    </source>
</evidence>
<evidence type="ECO:0000313" key="2">
    <source>
        <dbReference type="EMBL" id="ROQ20742.1"/>
    </source>
</evidence>